<reference evidence="2 3" key="1">
    <citation type="submission" date="2023-07" db="EMBL/GenBank/DDBJ databases">
        <title>Sequencing the genomes of 1000 actinobacteria strains.</title>
        <authorList>
            <person name="Klenk H.-P."/>
        </authorList>
    </citation>
    <scope>NUCLEOTIDE SEQUENCE [LARGE SCALE GENOMIC DNA]</scope>
    <source>
        <strain evidence="2 3">DSM 45554</strain>
    </source>
</reference>
<protein>
    <submittedName>
        <fullName evidence="2">Uncharacterized protein</fullName>
    </submittedName>
</protein>
<accession>A0ABU2CIM1</accession>
<dbReference type="EMBL" id="JAVDYE010000001">
    <property type="protein sequence ID" value="MDR7381191.1"/>
    <property type="molecule type" value="Genomic_DNA"/>
</dbReference>
<comment type="caution">
    <text evidence="2">The sequence shown here is derived from an EMBL/GenBank/DDBJ whole genome shotgun (WGS) entry which is preliminary data.</text>
</comment>
<feature type="signal peptide" evidence="1">
    <location>
        <begin position="1"/>
        <end position="25"/>
    </location>
</feature>
<feature type="chain" id="PRO_5046589399" evidence="1">
    <location>
        <begin position="26"/>
        <end position="84"/>
    </location>
</feature>
<keyword evidence="3" id="KW-1185">Reference proteome</keyword>
<organism evidence="2 3">
    <name type="scientific">Promicromonospora iranensis</name>
    <dbReference type="NCBI Taxonomy" id="1105144"/>
    <lineage>
        <taxon>Bacteria</taxon>
        <taxon>Bacillati</taxon>
        <taxon>Actinomycetota</taxon>
        <taxon>Actinomycetes</taxon>
        <taxon>Micrococcales</taxon>
        <taxon>Promicromonosporaceae</taxon>
        <taxon>Promicromonospora</taxon>
    </lineage>
</organism>
<name>A0ABU2CIM1_9MICO</name>
<keyword evidence="1" id="KW-0732">Signal</keyword>
<dbReference type="RefSeq" id="WP_274997551.1">
    <property type="nucleotide sequence ID" value="NZ_JAJQQP010000016.1"/>
</dbReference>
<evidence type="ECO:0000256" key="1">
    <source>
        <dbReference type="SAM" id="SignalP"/>
    </source>
</evidence>
<evidence type="ECO:0000313" key="2">
    <source>
        <dbReference type="EMBL" id="MDR7381191.1"/>
    </source>
</evidence>
<evidence type="ECO:0000313" key="3">
    <source>
        <dbReference type="Proteomes" id="UP001183585"/>
    </source>
</evidence>
<dbReference type="Proteomes" id="UP001183585">
    <property type="component" value="Unassembled WGS sequence"/>
</dbReference>
<gene>
    <name evidence="2" type="ORF">J2S48_000706</name>
</gene>
<sequence>MTRRYKAGRLAAAVLLALSSLGVAAAAPAAAADCDVQATTSYYSYLNSSTCLNAGAYGTSASTSTYTNIGSISTGISTSLGYDW</sequence>
<proteinExistence type="predicted"/>